<feature type="transmembrane region" description="Helical" evidence="5">
    <location>
        <begin position="172"/>
        <end position="195"/>
    </location>
</feature>
<dbReference type="FunFam" id="1.20.1250.20:FF:000532">
    <property type="entry name" value="SLC (SoLute Carrier) homolog"/>
    <property type="match status" value="1"/>
</dbReference>
<organism evidence="7 8">
    <name type="scientific">Parnassius mnemosyne</name>
    <name type="common">clouded apollo</name>
    <dbReference type="NCBI Taxonomy" id="213953"/>
    <lineage>
        <taxon>Eukaryota</taxon>
        <taxon>Metazoa</taxon>
        <taxon>Ecdysozoa</taxon>
        <taxon>Arthropoda</taxon>
        <taxon>Hexapoda</taxon>
        <taxon>Insecta</taxon>
        <taxon>Pterygota</taxon>
        <taxon>Neoptera</taxon>
        <taxon>Endopterygota</taxon>
        <taxon>Lepidoptera</taxon>
        <taxon>Glossata</taxon>
        <taxon>Ditrysia</taxon>
        <taxon>Papilionoidea</taxon>
        <taxon>Papilionidae</taxon>
        <taxon>Parnassiinae</taxon>
        <taxon>Parnassini</taxon>
        <taxon>Parnassius</taxon>
        <taxon>Driopa</taxon>
    </lineage>
</organism>
<dbReference type="InterPro" id="IPR027378">
    <property type="entry name" value="Nucleotide_channel_N"/>
</dbReference>
<dbReference type="GO" id="GO:0006820">
    <property type="term" value="P:monoatomic anion transport"/>
    <property type="evidence" value="ECO:0007669"/>
    <property type="project" value="TreeGrafter"/>
</dbReference>
<proteinExistence type="predicted"/>
<feature type="transmembrane region" description="Helical" evidence="5">
    <location>
        <begin position="435"/>
        <end position="453"/>
    </location>
</feature>
<comment type="caution">
    <text evidence="7">The sequence shown here is derived from an EMBL/GenBank/DDBJ whole genome shotgun (WGS) entry which is preliminary data.</text>
</comment>
<dbReference type="InterPro" id="IPR020846">
    <property type="entry name" value="MFS_dom"/>
</dbReference>
<comment type="subcellular location">
    <subcellularLocation>
        <location evidence="1">Membrane</location>
        <topology evidence="1">Multi-pass membrane protein</topology>
    </subcellularLocation>
</comment>
<feature type="transmembrane region" description="Helical" evidence="5">
    <location>
        <begin position="201"/>
        <end position="221"/>
    </location>
</feature>
<dbReference type="Gene3D" id="1.20.120.540">
    <property type="entry name" value="Voltage-gated potassium channels"/>
    <property type="match status" value="1"/>
</dbReference>
<feature type="transmembrane region" description="Helical" evidence="5">
    <location>
        <begin position="341"/>
        <end position="360"/>
    </location>
</feature>
<dbReference type="GO" id="GO:0016020">
    <property type="term" value="C:membrane"/>
    <property type="evidence" value="ECO:0007669"/>
    <property type="project" value="UniProtKB-SubCell"/>
</dbReference>
<dbReference type="Pfam" id="PF07690">
    <property type="entry name" value="MFS_1"/>
    <property type="match status" value="1"/>
</dbReference>
<evidence type="ECO:0000256" key="4">
    <source>
        <dbReference type="ARBA" id="ARBA00023136"/>
    </source>
</evidence>
<keyword evidence="4 5" id="KW-0472">Membrane</keyword>
<keyword evidence="3 5" id="KW-1133">Transmembrane helix</keyword>
<feature type="transmembrane region" description="Helical" evidence="5">
    <location>
        <begin position="366"/>
        <end position="387"/>
    </location>
</feature>
<feature type="transmembrane region" description="Helical" evidence="5">
    <location>
        <begin position="266"/>
        <end position="284"/>
    </location>
</feature>
<feature type="transmembrane region" description="Helical" evidence="5">
    <location>
        <begin position="82"/>
        <end position="101"/>
    </location>
</feature>
<dbReference type="Gene3D" id="1.20.1250.20">
    <property type="entry name" value="MFS general substrate transporter like domains"/>
    <property type="match status" value="1"/>
</dbReference>
<keyword evidence="8" id="KW-1185">Reference proteome</keyword>
<evidence type="ECO:0000256" key="1">
    <source>
        <dbReference type="ARBA" id="ARBA00004141"/>
    </source>
</evidence>
<evidence type="ECO:0000256" key="3">
    <source>
        <dbReference type="ARBA" id="ARBA00022989"/>
    </source>
</evidence>
<dbReference type="PANTHER" id="PTHR11662">
    <property type="entry name" value="SOLUTE CARRIER FAMILY 17"/>
    <property type="match status" value="1"/>
</dbReference>
<accession>A0AAV1KD57</accession>
<name>A0AAV1KD57_9NEOP</name>
<dbReference type="EMBL" id="CAVLGL010000013">
    <property type="protein sequence ID" value="CAK1579847.1"/>
    <property type="molecule type" value="Genomic_DNA"/>
</dbReference>
<dbReference type="PROSITE" id="PS50850">
    <property type="entry name" value="MFS"/>
    <property type="match status" value="1"/>
</dbReference>
<feature type="transmembrane region" description="Helical" evidence="5">
    <location>
        <begin position="108"/>
        <end position="124"/>
    </location>
</feature>
<evidence type="ECO:0000256" key="5">
    <source>
        <dbReference type="SAM" id="Phobius"/>
    </source>
</evidence>
<evidence type="ECO:0000259" key="6">
    <source>
        <dbReference type="PROSITE" id="PS50850"/>
    </source>
</evidence>
<dbReference type="Proteomes" id="UP001314205">
    <property type="component" value="Unassembled WGS sequence"/>
</dbReference>
<dbReference type="SUPFAM" id="SSF103473">
    <property type="entry name" value="MFS general substrate transporter"/>
    <property type="match status" value="1"/>
</dbReference>
<evidence type="ECO:0000313" key="8">
    <source>
        <dbReference type="Proteomes" id="UP001314205"/>
    </source>
</evidence>
<dbReference type="InterPro" id="IPR011701">
    <property type="entry name" value="MFS"/>
</dbReference>
<dbReference type="AlphaFoldDB" id="A0AAV1KD57"/>
<protein>
    <recommendedName>
        <fullName evidence="6">Major facilitator superfamily (MFS) profile domain-containing protein</fullName>
    </recommendedName>
</protein>
<dbReference type="GO" id="GO:0022857">
    <property type="term" value="F:transmembrane transporter activity"/>
    <property type="evidence" value="ECO:0007669"/>
    <property type="project" value="InterPro"/>
</dbReference>
<evidence type="ECO:0000256" key="2">
    <source>
        <dbReference type="ARBA" id="ARBA00022692"/>
    </source>
</evidence>
<evidence type="ECO:0000313" key="7">
    <source>
        <dbReference type="EMBL" id="CAK1579847.1"/>
    </source>
</evidence>
<dbReference type="InterPro" id="IPR036259">
    <property type="entry name" value="MFS_trans_sf"/>
</dbReference>
<feature type="domain" description="Major facilitator superfamily (MFS) profile" evidence="6">
    <location>
        <begin position="29"/>
        <end position="458"/>
    </location>
</feature>
<dbReference type="PANTHER" id="PTHR11662:SF399">
    <property type="entry name" value="FI19708P1-RELATED"/>
    <property type="match status" value="1"/>
</dbReference>
<dbReference type="InterPro" id="IPR050382">
    <property type="entry name" value="MFS_Na/Anion_cotransporter"/>
</dbReference>
<reference evidence="7 8" key="1">
    <citation type="submission" date="2023-11" db="EMBL/GenBank/DDBJ databases">
        <authorList>
            <person name="Hedman E."/>
            <person name="Englund M."/>
            <person name="Stromberg M."/>
            <person name="Nyberg Akerstrom W."/>
            <person name="Nylinder S."/>
            <person name="Jareborg N."/>
            <person name="Kallberg Y."/>
            <person name="Kronander E."/>
        </authorList>
    </citation>
    <scope>NUCLEOTIDE SEQUENCE [LARGE SCALE GENOMIC DNA]</scope>
</reference>
<sequence length="480" mass="53219">MRACMGVALVAMIVSDCDNEYEKIVQNSTIASNLVLNITDSAKDNLYKSVSEEYKIDGFLSALLLTDPYPKFNWSKKIQDTILASFFWGYMLLQIPAGQLVHRFGSRYLLSGALFINCVVSFSLPWAAFYGGWICILIFRITQGLSQACIVPGIHTHLGKWTPLKERSRLSAWAYGGQALGPVLSFPITGFIAASPLGWPGIFRFYGLLSGLVGCLIWWTISDTPAQHPKVSAVERQYIENDLGDTDDSKKPKSVPWSKILTHRGMYAICIAHIGMSWGQLTLYSELPAFMDKVMGVNIKANGLLTALPFLAMWFTNFFFCWAADMLIVKNILNVTHTRKLANSVGCIPAAIGLIVLAFAPKNIVVVESLLVIICSFTVATHVGSYVNHIDISPHFSGTMMSISNFVANLCGSLAPIVAGFILTDVTSEYLWRKVFFVAAGMYFFTNLLYVLYGTAERAEWNDPPEEIKTPETEPFLTKD</sequence>
<keyword evidence="2 5" id="KW-0812">Transmembrane</keyword>
<gene>
    <name evidence="7" type="ORF">PARMNEM_LOCUS1731</name>
</gene>
<feature type="transmembrane region" description="Helical" evidence="5">
    <location>
        <begin position="399"/>
        <end position="423"/>
    </location>
</feature>
<feature type="transmembrane region" description="Helical" evidence="5">
    <location>
        <begin position="304"/>
        <end position="329"/>
    </location>
</feature>